<evidence type="ECO:0000313" key="2">
    <source>
        <dbReference type="Proteomes" id="UP000001067"/>
    </source>
</evidence>
<dbReference type="EMBL" id="GL532446">
    <property type="protein sequence ID" value="EFQ95857.1"/>
    <property type="molecule type" value="Genomic_DNA"/>
</dbReference>
<dbReference type="OrthoDB" id="7777654at2759"/>
<accession>E3REJ2</accession>
<dbReference type="KEGG" id="pte:PTT_04492"/>
<proteinExistence type="predicted"/>
<dbReference type="HOGENOM" id="CLU_2655691_0_0_1"/>
<protein>
    <submittedName>
        <fullName evidence="1">Uncharacterized protein</fullName>
    </submittedName>
</protein>
<keyword evidence="2" id="KW-1185">Reference proteome</keyword>
<evidence type="ECO:0000313" key="1">
    <source>
        <dbReference type="EMBL" id="EFQ95857.1"/>
    </source>
</evidence>
<reference evidence="1 2" key="1">
    <citation type="journal article" date="2010" name="Genome Biol.">
        <title>A first genome assembly of the barley fungal pathogen Pyrenophora teres f. teres.</title>
        <authorList>
            <person name="Ellwood S.R."/>
            <person name="Liu Z."/>
            <person name="Syme R.A."/>
            <person name="Lai Z."/>
            <person name="Hane J.K."/>
            <person name="Keiper F."/>
            <person name="Moffat C.S."/>
            <person name="Oliver R.P."/>
            <person name="Friesen T.L."/>
        </authorList>
    </citation>
    <scope>NUCLEOTIDE SEQUENCE [LARGE SCALE GENOMIC DNA]</scope>
    <source>
        <strain evidence="1 2">0-1</strain>
    </source>
</reference>
<name>E3REJ2_PYRTT</name>
<sequence>MGEFKSASATGPSVIVIGAGAGGVAIAARFTFSNVYLGISPYDSPGTFGFLQYAEPTGAIWYRLGGYHKVHYWESV</sequence>
<dbReference type="AlphaFoldDB" id="E3REJ2"/>
<organism evidence="2">
    <name type="scientific">Pyrenophora teres f. teres (strain 0-1)</name>
    <name type="common">Barley net blotch fungus</name>
    <name type="synonym">Drechslera teres f. teres</name>
    <dbReference type="NCBI Taxonomy" id="861557"/>
    <lineage>
        <taxon>Eukaryota</taxon>
        <taxon>Fungi</taxon>
        <taxon>Dikarya</taxon>
        <taxon>Ascomycota</taxon>
        <taxon>Pezizomycotina</taxon>
        <taxon>Dothideomycetes</taxon>
        <taxon>Pleosporomycetidae</taxon>
        <taxon>Pleosporales</taxon>
        <taxon>Pleosporineae</taxon>
        <taxon>Pleosporaceae</taxon>
        <taxon>Pyrenophora</taxon>
    </lineage>
</organism>
<gene>
    <name evidence="1" type="ORF">PTT_04492</name>
</gene>
<dbReference type="Proteomes" id="UP000001067">
    <property type="component" value="Unassembled WGS sequence"/>
</dbReference>